<feature type="domain" description="ANTAR" evidence="8">
    <location>
        <begin position="137"/>
        <end position="198"/>
    </location>
</feature>
<feature type="domain" description="Response regulatory" evidence="7">
    <location>
        <begin position="18"/>
        <end position="131"/>
    </location>
</feature>
<dbReference type="PANTHER" id="PTHR48111:SF1">
    <property type="entry name" value="TWO-COMPONENT RESPONSE REGULATOR ORR33"/>
    <property type="match status" value="1"/>
</dbReference>
<feature type="modified residue" description="4-aspartylphosphate" evidence="6">
    <location>
        <position position="67"/>
    </location>
</feature>
<keyword evidence="1 6" id="KW-0597">Phosphoprotein</keyword>
<evidence type="ECO:0000256" key="5">
    <source>
        <dbReference type="ARBA" id="ARBA00023163"/>
    </source>
</evidence>
<evidence type="ECO:0000256" key="2">
    <source>
        <dbReference type="ARBA" id="ARBA00023012"/>
    </source>
</evidence>
<dbReference type="InterPro" id="IPR011006">
    <property type="entry name" value="CheY-like_superfamily"/>
</dbReference>
<keyword evidence="3" id="KW-0805">Transcription regulation</keyword>
<dbReference type="Pfam" id="PF00072">
    <property type="entry name" value="Response_reg"/>
    <property type="match status" value="1"/>
</dbReference>
<dbReference type="Gene3D" id="3.40.50.2300">
    <property type="match status" value="1"/>
</dbReference>
<evidence type="ECO:0000313" key="10">
    <source>
        <dbReference type="Proteomes" id="UP000008632"/>
    </source>
</evidence>
<dbReference type="InterPro" id="IPR039420">
    <property type="entry name" value="WalR-like"/>
</dbReference>
<dbReference type="InterPro" id="IPR008327">
    <property type="entry name" value="Sig_transdc_resp-reg_antiterm"/>
</dbReference>
<accession>E6WPI4</accession>
<organism evidence="9 10">
    <name type="scientific">Pseudoxanthomonas suwonensis (strain 11-1)</name>
    <dbReference type="NCBI Taxonomy" id="743721"/>
    <lineage>
        <taxon>Bacteria</taxon>
        <taxon>Pseudomonadati</taxon>
        <taxon>Pseudomonadota</taxon>
        <taxon>Gammaproteobacteria</taxon>
        <taxon>Lysobacterales</taxon>
        <taxon>Lysobacteraceae</taxon>
        <taxon>Pseudoxanthomonas</taxon>
    </lineage>
</organism>
<dbReference type="GO" id="GO:0003723">
    <property type="term" value="F:RNA binding"/>
    <property type="evidence" value="ECO:0007669"/>
    <property type="project" value="InterPro"/>
</dbReference>
<dbReference type="PROSITE" id="PS50921">
    <property type="entry name" value="ANTAR"/>
    <property type="match status" value="1"/>
</dbReference>
<dbReference type="EMBL" id="CP002446">
    <property type="protein sequence ID" value="ADV26228.1"/>
    <property type="molecule type" value="Genomic_DNA"/>
</dbReference>
<dbReference type="GO" id="GO:0000976">
    <property type="term" value="F:transcription cis-regulatory region binding"/>
    <property type="evidence" value="ECO:0007669"/>
    <property type="project" value="TreeGrafter"/>
</dbReference>
<evidence type="ECO:0000256" key="1">
    <source>
        <dbReference type="ARBA" id="ARBA00022553"/>
    </source>
</evidence>
<dbReference type="InterPro" id="IPR036388">
    <property type="entry name" value="WH-like_DNA-bd_sf"/>
</dbReference>
<dbReference type="STRING" id="743721.Psesu_0367"/>
<sequence>MLHGNIGLLPALRVPMPRVLLVNDTDKPIAELRQALADAGCEVLSHVSTAGLLRAVQEQQPDVVILDVESPSRDTLEQLAIVDRQAPRPVVMFSADGDERLIREALGAGVAAYVVDGLAPGRLAPILRVAMARFEQQAHQRQRVDELEQRLQDRKDIERAKGLLMDRRGMAEAEAYAALRQQAMKQGLKLADVARRILAMADLLG</sequence>
<dbReference type="AlphaFoldDB" id="E6WPI4"/>
<dbReference type="PIRSF" id="PIRSF036382">
    <property type="entry name" value="RR_antiterm"/>
    <property type="match status" value="1"/>
</dbReference>
<dbReference type="HOGENOM" id="CLU_000445_65_1_6"/>
<evidence type="ECO:0000256" key="4">
    <source>
        <dbReference type="ARBA" id="ARBA00023125"/>
    </source>
</evidence>
<dbReference type="PROSITE" id="PS50110">
    <property type="entry name" value="RESPONSE_REGULATORY"/>
    <property type="match status" value="1"/>
</dbReference>
<keyword evidence="10" id="KW-1185">Reference proteome</keyword>
<dbReference type="InterPro" id="IPR001789">
    <property type="entry name" value="Sig_transdc_resp-reg_receiver"/>
</dbReference>
<evidence type="ECO:0000259" key="8">
    <source>
        <dbReference type="PROSITE" id="PS50921"/>
    </source>
</evidence>
<dbReference type="KEGG" id="psu:Psesu_0367"/>
<keyword evidence="5" id="KW-0804">Transcription</keyword>
<dbReference type="Gene3D" id="1.10.10.10">
    <property type="entry name" value="Winged helix-like DNA-binding domain superfamily/Winged helix DNA-binding domain"/>
    <property type="match status" value="1"/>
</dbReference>
<dbReference type="SMART" id="SM01012">
    <property type="entry name" value="ANTAR"/>
    <property type="match status" value="1"/>
</dbReference>
<dbReference type="PANTHER" id="PTHR48111">
    <property type="entry name" value="REGULATOR OF RPOS"/>
    <property type="match status" value="1"/>
</dbReference>
<keyword evidence="2" id="KW-0902">Two-component regulatory system</keyword>
<dbReference type="CDD" id="cd00156">
    <property type="entry name" value="REC"/>
    <property type="match status" value="1"/>
</dbReference>
<dbReference type="GO" id="GO:0005829">
    <property type="term" value="C:cytosol"/>
    <property type="evidence" value="ECO:0007669"/>
    <property type="project" value="TreeGrafter"/>
</dbReference>
<proteinExistence type="predicted"/>
<gene>
    <name evidence="9" type="ordered locus">Psesu_0367</name>
</gene>
<dbReference type="Pfam" id="PF03861">
    <property type="entry name" value="ANTAR"/>
    <property type="match status" value="1"/>
</dbReference>
<keyword evidence="4" id="KW-0238">DNA-binding</keyword>
<evidence type="ECO:0000256" key="6">
    <source>
        <dbReference type="PROSITE-ProRule" id="PRU00169"/>
    </source>
</evidence>
<dbReference type="GO" id="GO:0000156">
    <property type="term" value="F:phosphorelay response regulator activity"/>
    <property type="evidence" value="ECO:0007669"/>
    <property type="project" value="TreeGrafter"/>
</dbReference>
<reference evidence="9 10" key="1">
    <citation type="submission" date="2011-01" db="EMBL/GenBank/DDBJ databases">
        <title>Complete sequence of Pseudoxanthomonas suwonensis 11-1.</title>
        <authorList>
            <consortium name="US DOE Joint Genome Institute"/>
            <person name="Lucas S."/>
            <person name="Copeland A."/>
            <person name="Lapidus A."/>
            <person name="Cheng J.-F."/>
            <person name="Goodwin L."/>
            <person name="Pitluck S."/>
            <person name="Teshima H."/>
            <person name="Detter J.C."/>
            <person name="Han C."/>
            <person name="Tapia R."/>
            <person name="Land M."/>
            <person name="Hauser L."/>
            <person name="Kyrpides N."/>
            <person name="Ivanova N."/>
            <person name="Ovchinnikova G."/>
            <person name="Siebers A.K."/>
            <person name="Allgaier M."/>
            <person name="Thelen M.P."/>
            <person name="Hugenholtz P."/>
            <person name="Gladden J."/>
            <person name="Woyke T."/>
        </authorList>
    </citation>
    <scope>NUCLEOTIDE SEQUENCE [LARGE SCALE GENOMIC DNA]</scope>
    <source>
        <strain evidence="10">11-1</strain>
    </source>
</reference>
<protein>
    <submittedName>
        <fullName evidence="9">Response regulator receiver and ANTAR domain protein</fullName>
    </submittedName>
</protein>
<dbReference type="GO" id="GO:0006355">
    <property type="term" value="P:regulation of DNA-templated transcription"/>
    <property type="evidence" value="ECO:0007669"/>
    <property type="project" value="TreeGrafter"/>
</dbReference>
<dbReference type="InterPro" id="IPR005561">
    <property type="entry name" value="ANTAR"/>
</dbReference>
<dbReference type="eggNOG" id="COG3707">
    <property type="taxonomic scope" value="Bacteria"/>
</dbReference>
<evidence type="ECO:0000256" key="3">
    <source>
        <dbReference type="ARBA" id="ARBA00023015"/>
    </source>
</evidence>
<dbReference type="SUPFAM" id="SSF52172">
    <property type="entry name" value="CheY-like"/>
    <property type="match status" value="1"/>
</dbReference>
<evidence type="ECO:0000313" key="9">
    <source>
        <dbReference type="EMBL" id="ADV26228.1"/>
    </source>
</evidence>
<evidence type="ECO:0000259" key="7">
    <source>
        <dbReference type="PROSITE" id="PS50110"/>
    </source>
</evidence>
<dbReference type="GO" id="GO:0032993">
    <property type="term" value="C:protein-DNA complex"/>
    <property type="evidence" value="ECO:0007669"/>
    <property type="project" value="TreeGrafter"/>
</dbReference>
<name>E6WPI4_PSEUU</name>
<dbReference type="SMART" id="SM00448">
    <property type="entry name" value="REC"/>
    <property type="match status" value="1"/>
</dbReference>
<dbReference type="Proteomes" id="UP000008632">
    <property type="component" value="Chromosome"/>
</dbReference>